<dbReference type="Gene3D" id="1.10.287.110">
    <property type="entry name" value="DnaJ domain"/>
    <property type="match status" value="1"/>
</dbReference>
<dbReference type="Gene3D" id="1.10.3680.10">
    <property type="entry name" value="TerB-like"/>
    <property type="match status" value="1"/>
</dbReference>
<dbReference type="InterPro" id="IPR036869">
    <property type="entry name" value="J_dom_sf"/>
</dbReference>
<dbReference type="PANTHER" id="PTHR24074">
    <property type="entry name" value="CO-CHAPERONE PROTEIN DJLA"/>
    <property type="match status" value="1"/>
</dbReference>
<dbReference type="InterPro" id="IPR050817">
    <property type="entry name" value="DjlA_DnaK_co-chaperone"/>
</dbReference>
<sequence length="280" mass="31984">MKWRWPHFAGKAGGACIGFLLGGWIGFALGIILGHSFDYHREHLWARLPRLRFGSPFKIAQPAEQVYRHALFVCLGHIAKQDGRVSPQEIAAAEGIFKQLKLKPKARQEAIQLFNEGKMPNSQIEGRLTLFSQRYRSNKAKRLELLDHLLTISYAKGGPHPAQIARLKALLPILQLSLVELERLQRRRDQQQQRQQHKQYNRQGQATQEKAGLLAAYHELGLNSTASDEEIKLAYRRLMSQHHPDKLVAQGLTDRALEKATEKTQDIQQAYALLKKVRQL</sequence>
<dbReference type="SUPFAM" id="SSF46565">
    <property type="entry name" value="Chaperone J-domain"/>
    <property type="match status" value="1"/>
</dbReference>
<dbReference type="PRINTS" id="PR00625">
    <property type="entry name" value="JDOMAIN"/>
</dbReference>
<dbReference type="Proteomes" id="UP001621714">
    <property type="component" value="Unassembled WGS sequence"/>
</dbReference>
<keyword evidence="6" id="KW-1185">Reference proteome</keyword>
<dbReference type="InterPro" id="IPR001623">
    <property type="entry name" value="DnaJ_domain"/>
</dbReference>
<dbReference type="RefSeq" id="WP_405338253.1">
    <property type="nucleotide sequence ID" value="NZ_JBANFI010000003.1"/>
</dbReference>
<feature type="domain" description="J" evidence="4">
    <location>
        <begin position="215"/>
        <end position="279"/>
    </location>
</feature>
<dbReference type="CDD" id="cd06257">
    <property type="entry name" value="DnaJ"/>
    <property type="match status" value="1"/>
</dbReference>
<organism evidence="5 6">
    <name type="scientific">Marinospirillum alkalitolerans</name>
    <dbReference type="NCBI Taxonomy" id="3123374"/>
    <lineage>
        <taxon>Bacteria</taxon>
        <taxon>Pseudomonadati</taxon>
        <taxon>Pseudomonadota</taxon>
        <taxon>Gammaproteobacteria</taxon>
        <taxon>Oceanospirillales</taxon>
        <taxon>Oceanospirillaceae</taxon>
        <taxon>Marinospirillum</taxon>
    </lineage>
</organism>
<evidence type="ECO:0000313" key="6">
    <source>
        <dbReference type="Proteomes" id="UP001621714"/>
    </source>
</evidence>
<evidence type="ECO:0000256" key="2">
    <source>
        <dbReference type="SAM" id="Coils"/>
    </source>
</evidence>
<evidence type="ECO:0000256" key="3">
    <source>
        <dbReference type="SAM" id="Phobius"/>
    </source>
</evidence>
<dbReference type="InterPro" id="IPR007791">
    <property type="entry name" value="DjlA_N"/>
</dbReference>
<keyword evidence="2" id="KW-0175">Coiled coil</keyword>
<keyword evidence="3" id="KW-0812">Transmembrane</keyword>
<dbReference type="SUPFAM" id="SSF158682">
    <property type="entry name" value="TerB-like"/>
    <property type="match status" value="1"/>
</dbReference>
<dbReference type="CDD" id="cd07316">
    <property type="entry name" value="terB_like_DjlA"/>
    <property type="match status" value="1"/>
</dbReference>
<keyword evidence="3" id="KW-0472">Membrane</keyword>
<evidence type="ECO:0000259" key="4">
    <source>
        <dbReference type="PROSITE" id="PS50076"/>
    </source>
</evidence>
<dbReference type="PROSITE" id="PS50076">
    <property type="entry name" value="DNAJ_2"/>
    <property type="match status" value="1"/>
</dbReference>
<reference evidence="5 6" key="1">
    <citation type="submission" date="2024-02" db="EMBL/GenBank/DDBJ databases">
        <title>Marinospirillum sp. MEB 164 isolated from Lonar lake sediment.</title>
        <authorList>
            <person name="Joshi A."/>
            <person name="Thite S."/>
        </authorList>
    </citation>
    <scope>NUCLEOTIDE SEQUENCE [LARGE SCALE GENOMIC DNA]</scope>
    <source>
        <strain evidence="5 6">MEB164</strain>
    </source>
</reference>
<gene>
    <name evidence="5" type="primary">djlA</name>
    <name evidence="5" type="ORF">V6U78_05515</name>
</gene>
<keyword evidence="1" id="KW-0143">Chaperone</keyword>
<dbReference type="InterPro" id="IPR029024">
    <property type="entry name" value="TerB-like"/>
</dbReference>
<dbReference type="Pfam" id="PF05099">
    <property type="entry name" value="TerB"/>
    <property type="match status" value="1"/>
</dbReference>
<feature type="coiled-coil region" evidence="2">
    <location>
        <begin position="174"/>
        <end position="201"/>
    </location>
</feature>
<dbReference type="EMBL" id="JBANFI010000003">
    <property type="protein sequence ID" value="MFK7160491.1"/>
    <property type="molecule type" value="Genomic_DNA"/>
</dbReference>
<proteinExistence type="predicted"/>
<evidence type="ECO:0000313" key="5">
    <source>
        <dbReference type="EMBL" id="MFK7160491.1"/>
    </source>
</evidence>
<comment type="caution">
    <text evidence="5">The sequence shown here is derived from an EMBL/GenBank/DDBJ whole genome shotgun (WGS) entry which is preliminary data.</text>
</comment>
<feature type="transmembrane region" description="Helical" evidence="3">
    <location>
        <begin position="12"/>
        <end position="33"/>
    </location>
</feature>
<protein>
    <submittedName>
        <fullName evidence="5">Co-chaperone DjlA</fullName>
    </submittedName>
</protein>
<name>A0ABW8PWY6_9GAMM</name>
<dbReference type="SMART" id="SM00271">
    <property type="entry name" value="DnaJ"/>
    <property type="match status" value="1"/>
</dbReference>
<accession>A0ABW8PWY6</accession>
<evidence type="ECO:0000256" key="1">
    <source>
        <dbReference type="ARBA" id="ARBA00023186"/>
    </source>
</evidence>
<dbReference type="NCBIfam" id="NF006948">
    <property type="entry name" value="PRK09430.1"/>
    <property type="match status" value="1"/>
</dbReference>
<dbReference type="Pfam" id="PF00226">
    <property type="entry name" value="DnaJ"/>
    <property type="match status" value="1"/>
</dbReference>
<keyword evidence="3" id="KW-1133">Transmembrane helix</keyword>